<proteinExistence type="predicted"/>
<keyword evidence="2" id="KW-1185">Reference proteome</keyword>
<dbReference type="AlphaFoldDB" id="A0A3E0ENH0"/>
<reference evidence="1 2" key="1">
    <citation type="submission" date="2018-08" db="EMBL/GenBank/DDBJ databases">
        <title>Genomic Encyclopedia of Archaeal and Bacterial Type Strains, Phase II (KMG-II): from individual species to whole genera.</title>
        <authorList>
            <person name="Goeker M."/>
        </authorList>
    </citation>
    <scope>NUCLEOTIDE SEQUENCE [LARGE SCALE GENOMIC DNA]</scope>
    <source>
        <strain evidence="1 2">DSM 100880</strain>
    </source>
</reference>
<organism evidence="1 2">
    <name type="scientific">Flavobacterium aquicola</name>
    <dbReference type="NCBI Taxonomy" id="1682742"/>
    <lineage>
        <taxon>Bacteria</taxon>
        <taxon>Pseudomonadati</taxon>
        <taxon>Bacteroidota</taxon>
        <taxon>Flavobacteriia</taxon>
        <taxon>Flavobacteriales</taxon>
        <taxon>Flavobacteriaceae</taxon>
        <taxon>Flavobacterium</taxon>
    </lineage>
</organism>
<sequence>MVILKNKTINQKKPTTITAMKAKLLLIVIILFSIIPLNAQQTKGITGDTNWFSNWTNFTPASTIYKDANQIITGIIDTDLKLTKNNTYKLIGTVYVTNKAVLTIEPGTVIRGDKESCGTLVITKGCKIIAEGTAAEPIVFTSNNSNLMRKPGDWGGIIILGEAPINKIGGVSFLDFNLDPAVSFYGGENPNSNSGILKYVRIEYSGHKINALKELNGLSLGGVGNGTKFDFIQISFSNDDSFESYGGDVNFNHLISYRATDDDFDFTQGVQCTISNSIAIRNPYSSDISGSRCFEIDSYDKIENADVTKKLTKITANNMTMINTEDNNQGLVREAVYIKEKSCFNLNNSIIDGFSSCVLLENKIGAFPANLAKINIQNIQVNRCAGVVLSESTNYNPELSAWYNSDTFSLELTKSNSSALFIQSDVKNSPDFRAKNTNPIVSIK</sequence>
<evidence type="ECO:0000313" key="1">
    <source>
        <dbReference type="EMBL" id="REG99728.1"/>
    </source>
</evidence>
<comment type="caution">
    <text evidence="1">The sequence shown here is derived from an EMBL/GenBank/DDBJ whole genome shotgun (WGS) entry which is preliminary data.</text>
</comment>
<name>A0A3E0ENH0_9FLAO</name>
<accession>A0A3E0ENH0</accession>
<dbReference type="PANTHER" id="PTHR41339:SF1">
    <property type="entry name" value="SECRETED PROTEIN"/>
    <property type="match status" value="1"/>
</dbReference>
<dbReference type="Proteomes" id="UP000257136">
    <property type="component" value="Unassembled WGS sequence"/>
</dbReference>
<gene>
    <name evidence="1" type="ORF">C8P67_104361</name>
</gene>
<dbReference type="PANTHER" id="PTHR41339">
    <property type="entry name" value="LIPL48"/>
    <property type="match status" value="1"/>
</dbReference>
<dbReference type="EMBL" id="QUNI01000004">
    <property type="protein sequence ID" value="REG99728.1"/>
    <property type="molecule type" value="Genomic_DNA"/>
</dbReference>
<evidence type="ECO:0000313" key="2">
    <source>
        <dbReference type="Proteomes" id="UP000257136"/>
    </source>
</evidence>
<protein>
    <submittedName>
        <fullName evidence="1">Uncharacterized protein</fullName>
    </submittedName>
</protein>